<dbReference type="Gene3D" id="3.40.50.720">
    <property type="entry name" value="NAD(P)-binding Rossmann-like Domain"/>
    <property type="match status" value="1"/>
</dbReference>
<comment type="subcellular location">
    <subcellularLocation>
        <location evidence="11">Mitochondrion</location>
    </subcellularLocation>
</comment>
<evidence type="ECO:0000259" key="14">
    <source>
        <dbReference type="Pfam" id="PF07992"/>
    </source>
</evidence>
<evidence type="ECO:0000256" key="11">
    <source>
        <dbReference type="PIRNR" id="PIRNR000362"/>
    </source>
</evidence>
<reference evidence="15 16" key="1">
    <citation type="submission" date="2021-06" db="EMBL/GenBank/DDBJ databases">
        <title>Caerostris darwini draft genome.</title>
        <authorList>
            <person name="Kono N."/>
            <person name="Arakawa K."/>
        </authorList>
    </citation>
    <scope>NUCLEOTIDE SEQUENCE [LARGE SCALE GENOMIC DNA]</scope>
</reference>
<dbReference type="Gene3D" id="3.50.50.60">
    <property type="entry name" value="FAD/NAD(P)-binding domain"/>
    <property type="match status" value="1"/>
</dbReference>
<comment type="similarity">
    <text evidence="3 11">Belongs to the ferredoxin--NADP reductase type 1 family.</text>
</comment>
<feature type="binding site" evidence="12">
    <location>
        <position position="104"/>
    </location>
    <ligand>
        <name>FAD</name>
        <dbReference type="ChEBI" id="CHEBI:57692"/>
    </ligand>
</feature>
<feature type="binding site" evidence="13">
    <location>
        <position position="231"/>
    </location>
    <ligand>
        <name>NADP(+)</name>
        <dbReference type="ChEBI" id="CHEBI:58349"/>
    </ligand>
</feature>
<feature type="binding site" evidence="12">
    <location>
        <position position="60"/>
    </location>
    <ligand>
        <name>FAD</name>
        <dbReference type="ChEBI" id="CHEBI:57692"/>
    </ligand>
</feature>
<dbReference type="GO" id="GO:0005739">
    <property type="term" value="C:mitochondrion"/>
    <property type="evidence" value="ECO:0007669"/>
    <property type="project" value="UniProtKB-SubCell"/>
</dbReference>
<evidence type="ECO:0000313" key="16">
    <source>
        <dbReference type="Proteomes" id="UP001054837"/>
    </source>
</evidence>
<feature type="binding site" evidence="12">
    <location>
        <position position="388"/>
    </location>
    <ligand>
        <name>FAD</name>
        <dbReference type="ChEBI" id="CHEBI:57692"/>
    </ligand>
</feature>
<keyword evidence="9 11" id="KW-0560">Oxidoreductase</keyword>
<evidence type="ECO:0000256" key="9">
    <source>
        <dbReference type="ARBA" id="ARBA00023002"/>
    </source>
</evidence>
<feature type="binding site" evidence="12">
    <location>
        <position position="41"/>
    </location>
    <ligand>
        <name>FAD</name>
        <dbReference type="ChEBI" id="CHEBI:57692"/>
    </ligand>
</feature>
<evidence type="ECO:0000256" key="4">
    <source>
        <dbReference type="ARBA" id="ARBA00013219"/>
    </source>
</evidence>
<comment type="catalytic activity">
    <reaction evidence="10 11">
        <text>2 reduced [adrenodoxin] + NADP(+) + H(+) = 2 oxidized [adrenodoxin] + NADPH</text>
        <dbReference type="Rhea" id="RHEA:42312"/>
        <dbReference type="Rhea" id="RHEA-COMP:9998"/>
        <dbReference type="Rhea" id="RHEA-COMP:9999"/>
        <dbReference type="ChEBI" id="CHEBI:15378"/>
        <dbReference type="ChEBI" id="CHEBI:33737"/>
        <dbReference type="ChEBI" id="CHEBI:33738"/>
        <dbReference type="ChEBI" id="CHEBI:57783"/>
        <dbReference type="ChEBI" id="CHEBI:58349"/>
        <dbReference type="EC" id="1.18.1.6"/>
    </reaction>
</comment>
<feature type="binding site" evidence="13">
    <location>
        <begin position="219"/>
        <end position="220"/>
    </location>
    <ligand>
        <name>NADP(+)</name>
        <dbReference type="ChEBI" id="CHEBI:58349"/>
    </ligand>
</feature>
<accession>A0AAV4QJ30</accession>
<comment type="caution">
    <text evidence="15">The sequence shown here is derived from an EMBL/GenBank/DDBJ whole genome shotgun (WGS) entry which is preliminary data.</text>
</comment>
<evidence type="ECO:0000256" key="13">
    <source>
        <dbReference type="PIRSR" id="PIRSR000362-2"/>
    </source>
</evidence>
<keyword evidence="11" id="KW-0496">Mitochondrion</keyword>
<feature type="binding site" evidence="13">
    <location>
        <begin position="175"/>
        <end position="178"/>
    </location>
    <ligand>
        <name>NADP(+)</name>
        <dbReference type="ChEBI" id="CHEBI:58349"/>
    </ligand>
</feature>
<evidence type="ECO:0000256" key="10">
    <source>
        <dbReference type="ARBA" id="ARBA00048933"/>
    </source>
</evidence>
<keyword evidence="7 11" id="KW-0274">FAD</keyword>
<dbReference type="InterPro" id="IPR036188">
    <property type="entry name" value="FAD/NAD-bd_sf"/>
</dbReference>
<evidence type="ECO:0000256" key="2">
    <source>
        <dbReference type="ARBA" id="ARBA00004731"/>
    </source>
</evidence>
<dbReference type="PANTHER" id="PTHR48467:SF1">
    <property type="entry name" value="GLUTAMATE SYNTHASE 1 [NADH], CHLOROPLASTIC-LIKE"/>
    <property type="match status" value="1"/>
</dbReference>
<dbReference type="PRINTS" id="PR00419">
    <property type="entry name" value="ADXRDTASE"/>
</dbReference>
<protein>
    <recommendedName>
        <fullName evidence="5 11">NADPH:adrenodoxin oxidoreductase, mitochondrial</fullName>
        <ecNumber evidence="4 11">1.18.1.6</ecNumber>
    </recommendedName>
</protein>
<sequence length="483" mass="54541">MLKISSCFSVRKNTNIVSYFTRYLCTASDRKRICIVGSGPAGFYTAQYLIKDNHEVDIFEKLPVPFGLIRYGVAPDHPNIKNCIETFNHVASHEQCKFYGNITVGKDVMLSDLLQSYHAVILAYGASADKAMGIPGEKSKNVLSSRQIVGWYTGHPDYVNETVCLNTDVATIIGHGNVAVDVARMLLQDLKILKSTDISEIAYEALKKSQIKKVVMVGRRGPIQVAFTISEFRELSRLPNCHIEMHDPSIPKLSGLLKRKELNLPRRAQRMTQLLCELYEKQNSLNQSKNCINLKFFQTPKEIIPDSDGRVGKIIFKINEMEDFTSPEGSKLRITDEEDVVNCGLVVRSIGYKSLSIDPSIPFDDKNHVVLQKAGRVVGRKGLYCSGWVRTGPIGVLAQTMSSSFGTAEHLLEDIKSGEIPHNVPKGRDYIFDLLRKKGVKYVTFDDWKKIDKFEKEKGKEMGKEREKFYNVEEVLKFLEESK</sequence>
<dbReference type="EC" id="1.18.1.6" evidence="4 11"/>
<evidence type="ECO:0000256" key="3">
    <source>
        <dbReference type="ARBA" id="ARBA00008312"/>
    </source>
</evidence>
<feature type="binding site" evidence="12">
    <location>
        <position position="68"/>
    </location>
    <ligand>
        <name>FAD</name>
        <dbReference type="ChEBI" id="CHEBI:57692"/>
    </ligand>
</feature>
<dbReference type="PIRSF" id="PIRSF000362">
    <property type="entry name" value="FNR"/>
    <property type="match status" value="1"/>
</dbReference>
<keyword evidence="16" id="KW-1185">Reference proteome</keyword>
<dbReference type="InterPro" id="IPR055275">
    <property type="entry name" value="Ferredox_Rdtase"/>
</dbReference>
<dbReference type="SUPFAM" id="SSF51971">
    <property type="entry name" value="Nucleotide-binding domain"/>
    <property type="match status" value="2"/>
</dbReference>
<dbReference type="InterPro" id="IPR023753">
    <property type="entry name" value="FAD/NAD-binding_dom"/>
</dbReference>
<evidence type="ECO:0000256" key="6">
    <source>
        <dbReference type="ARBA" id="ARBA00022630"/>
    </source>
</evidence>
<dbReference type="Proteomes" id="UP001054837">
    <property type="component" value="Unassembled WGS sequence"/>
</dbReference>
<dbReference type="GO" id="GO:0016491">
    <property type="term" value="F:oxidoreductase activity"/>
    <property type="evidence" value="ECO:0007669"/>
    <property type="project" value="UniProtKB-KW"/>
</dbReference>
<dbReference type="AlphaFoldDB" id="A0AAV4QJ30"/>
<evidence type="ECO:0000313" key="15">
    <source>
        <dbReference type="EMBL" id="GIY08956.1"/>
    </source>
</evidence>
<evidence type="ECO:0000256" key="12">
    <source>
        <dbReference type="PIRSR" id="PIRSR000362-1"/>
    </source>
</evidence>
<comment type="cofactor">
    <cofactor evidence="1 11 12">
        <name>FAD</name>
        <dbReference type="ChEBI" id="CHEBI:57692"/>
    </cofactor>
</comment>
<comment type="pathway">
    <text evidence="2">Steroid metabolism; cholesterol metabolism.</text>
</comment>
<keyword evidence="6 11" id="KW-0285">Flavoprotein</keyword>
<organism evidence="15 16">
    <name type="scientific">Caerostris darwini</name>
    <dbReference type="NCBI Taxonomy" id="1538125"/>
    <lineage>
        <taxon>Eukaryota</taxon>
        <taxon>Metazoa</taxon>
        <taxon>Ecdysozoa</taxon>
        <taxon>Arthropoda</taxon>
        <taxon>Chelicerata</taxon>
        <taxon>Arachnida</taxon>
        <taxon>Araneae</taxon>
        <taxon>Araneomorphae</taxon>
        <taxon>Entelegynae</taxon>
        <taxon>Araneoidea</taxon>
        <taxon>Araneidae</taxon>
        <taxon>Caerostris</taxon>
    </lineage>
</organism>
<evidence type="ECO:0000256" key="8">
    <source>
        <dbReference type="ARBA" id="ARBA00022857"/>
    </source>
</evidence>
<dbReference type="EMBL" id="BPLQ01004569">
    <property type="protein sequence ID" value="GIY08956.1"/>
    <property type="molecule type" value="Genomic_DNA"/>
</dbReference>
<feature type="domain" description="FAD/NAD(P)-binding" evidence="14">
    <location>
        <begin position="32"/>
        <end position="186"/>
    </location>
</feature>
<dbReference type="Pfam" id="PF07992">
    <property type="entry name" value="Pyr_redox_2"/>
    <property type="match status" value="1"/>
</dbReference>
<dbReference type="PANTHER" id="PTHR48467">
    <property type="entry name" value="GLUTAMATE SYNTHASE 1 [NADH], CHLOROPLASTIC-LIKE"/>
    <property type="match status" value="1"/>
</dbReference>
<name>A0AAV4QJ30_9ARAC</name>
<evidence type="ECO:0000256" key="1">
    <source>
        <dbReference type="ARBA" id="ARBA00001974"/>
    </source>
</evidence>
<feature type="binding site" evidence="13">
    <location>
        <position position="395"/>
    </location>
    <ligand>
        <name>NADP(+)</name>
        <dbReference type="ChEBI" id="CHEBI:58349"/>
    </ligand>
</feature>
<proteinExistence type="inferred from homology"/>
<dbReference type="InterPro" id="IPR021163">
    <property type="entry name" value="Ferredox_Rdtase_adrenod"/>
</dbReference>
<gene>
    <name evidence="15" type="primary">fdxr</name>
    <name evidence="15" type="ORF">CDAR_373741</name>
</gene>
<keyword evidence="8 11" id="KW-0521">NADP</keyword>
<evidence type="ECO:0000256" key="5">
    <source>
        <dbReference type="ARBA" id="ARBA00016287"/>
    </source>
</evidence>
<evidence type="ECO:0000256" key="7">
    <source>
        <dbReference type="ARBA" id="ARBA00022827"/>
    </source>
</evidence>